<sequence>MHLLTALGVKGNQAAATTAPQWLSVQEASQEECHDLAAKYHIPIDYMTPVFNPHENPRVEGMDDKSGAGLILVRCPYQTISKNGERTYGTSPLAIIIQDDLVTTVSPRKLTIHNRCLQASTGTADPIVYSLMVVNLVFDQFLNDTDQLAAQTQSMEVRVGKASHNTLLYEIMAVEKSLVLFTSAITDSQGIWAQLQESAYFSVDPAHRRKLAIAERTAHQAKTLAEANSAILDQYNSTVSSVVSNNLNLIMKMLTSVSIIMTIPSIVGSLWGMNTRVPWQQSIWGFWTLIVATIVLCVAAGYWLHKKDFF</sequence>
<dbReference type="STRING" id="1423730.FC75_GL000579"/>
<dbReference type="GO" id="GO:0016020">
    <property type="term" value="C:membrane"/>
    <property type="evidence" value="ECO:0007669"/>
    <property type="project" value="UniProtKB-SubCell"/>
</dbReference>
<evidence type="ECO:0000256" key="5">
    <source>
        <dbReference type="ARBA" id="ARBA00023136"/>
    </source>
</evidence>
<keyword evidence="8" id="KW-1185">Reference proteome</keyword>
<evidence type="ECO:0000256" key="3">
    <source>
        <dbReference type="ARBA" id="ARBA00022692"/>
    </source>
</evidence>
<dbReference type="GO" id="GO:0046873">
    <property type="term" value="F:metal ion transmembrane transporter activity"/>
    <property type="evidence" value="ECO:0007669"/>
    <property type="project" value="InterPro"/>
</dbReference>
<dbReference type="InterPro" id="IPR045863">
    <property type="entry name" value="CorA_TM1_TM2"/>
</dbReference>
<dbReference type="PANTHER" id="PTHR47891">
    <property type="entry name" value="TRANSPORTER-RELATED"/>
    <property type="match status" value="1"/>
</dbReference>
<dbReference type="SUPFAM" id="SSF144083">
    <property type="entry name" value="Magnesium transport protein CorA, transmembrane region"/>
    <property type="match status" value="1"/>
</dbReference>
<gene>
    <name evidence="7" type="ORF">FC75_GL000579</name>
</gene>
<organism evidence="7 8">
    <name type="scientific">Lacticaseibacillus camelliae DSM 22697 = JCM 13995</name>
    <dbReference type="NCBI Taxonomy" id="1423730"/>
    <lineage>
        <taxon>Bacteria</taxon>
        <taxon>Bacillati</taxon>
        <taxon>Bacillota</taxon>
        <taxon>Bacilli</taxon>
        <taxon>Lactobacillales</taxon>
        <taxon>Lactobacillaceae</taxon>
        <taxon>Lacticaseibacillus</taxon>
    </lineage>
</organism>
<evidence type="ECO:0000256" key="4">
    <source>
        <dbReference type="ARBA" id="ARBA00022989"/>
    </source>
</evidence>
<keyword evidence="3 6" id="KW-0812">Transmembrane</keyword>
<reference evidence="7 8" key="1">
    <citation type="journal article" date="2015" name="Genome Announc.">
        <title>Expanding the biotechnology potential of lactobacilli through comparative genomics of 213 strains and associated genera.</title>
        <authorList>
            <person name="Sun Z."/>
            <person name="Harris H.M."/>
            <person name="McCann A."/>
            <person name="Guo C."/>
            <person name="Argimon S."/>
            <person name="Zhang W."/>
            <person name="Yang X."/>
            <person name="Jeffery I.B."/>
            <person name="Cooney J.C."/>
            <person name="Kagawa T.F."/>
            <person name="Liu W."/>
            <person name="Song Y."/>
            <person name="Salvetti E."/>
            <person name="Wrobel A."/>
            <person name="Rasinkangas P."/>
            <person name="Parkhill J."/>
            <person name="Rea M.C."/>
            <person name="O'Sullivan O."/>
            <person name="Ritari J."/>
            <person name="Douillard F.P."/>
            <person name="Paul Ross R."/>
            <person name="Yang R."/>
            <person name="Briner A.E."/>
            <person name="Felis G.E."/>
            <person name="de Vos W.M."/>
            <person name="Barrangou R."/>
            <person name="Klaenhammer T.R."/>
            <person name="Caufield P.W."/>
            <person name="Cui Y."/>
            <person name="Zhang H."/>
            <person name="O'Toole P.W."/>
        </authorList>
    </citation>
    <scope>NUCLEOTIDE SEQUENCE [LARGE SCALE GENOMIC DNA]</scope>
    <source>
        <strain evidence="7 8">DSM 22697</strain>
    </source>
</reference>
<dbReference type="RefSeq" id="WP_056989942.1">
    <property type="nucleotide sequence ID" value="NZ_AYZJ01000085.1"/>
</dbReference>
<dbReference type="EMBL" id="AYZJ01000085">
    <property type="protein sequence ID" value="KRN18639.1"/>
    <property type="molecule type" value="Genomic_DNA"/>
</dbReference>
<proteinExistence type="inferred from homology"/>
<dbReference type="Gene3D" id="1.20.58.340">
    <property type="entry name" value="Magnesium transport protein CorA, transmembrane region"/>
    <property type="match status" value="2"/>
</dbReference>
<evidence type="ECO:0000313" key="8">
    <source>
        <dbReference type="Proteomes" id="UP000050865"/>
    </source>
</evidence>
<dbReference type="InterPro" id="IPR045861">
    <property type="entry name" value="CorA_cytoplasmic_dom"/>
</dbReference>
<evidence type="ECO:0000256" key="2">
    <source>
        <dbReference type="ARBA" id="ARBA00009765"/>
    </source>
</evidence>
<dbReference type="CDD" id="cd12827">
    <property type="entry name" value="EcCorA_ZntB-like_u2"/>
    <property type="match status" value="1"/>
</dbReference>
<evidence type="ECO:0000256" key="6">
    <source>
        <dbReference type="SAM" id="Phobius"/>
    </source>
</evidence>
<dbReference type="Pfam" id="PF01544">
    <property type="entry name" value="CorA"/>
    <property type="match status" value="1"/>
</dbReference>
<feature type="transmembrane region" description="Helical" evidence="6">
    <location>
        <begin position="283"/>
        <end position="304"/>
    </location>
</feature>
<feature type="transmembrane region" description="Helical" evidence="6">
    <location>
        <begin position="249"/>
        <end position="271"/>
    </location>
</feature>
<dbReference type="AlphaFoldDB" id="A0A0R2EQQ6"/>
<dbReference type="Proteomes" id="UP000050865">
    <property type="component" value="Unassembled WGS sequence"/>
</dbReference>
<evidence type="ECO:0000313" key="7">
    <source>
        <dbReference type="EMBL" id="KRN18639.1"/>
    </source>
</evidence>
<dbReference type="PATRIC" id="fig|1423730.4.peg.603"/>
<accession>A0A0R2EQQ6</accession>
<dbReference type="InterPro" id="IPR002523">
    <property type="entry name" value="MgTranspt_CorA/ZnTranspt_ZntB"/>
</dbReference>
<comment type="caution">
    <text evidence="7">The sequence shown here is derived from an EMBL/GenBank/DDBJ whole genome shotgun (WGS) entry which is preliminary data.</text>
</comment>
<dbReference type="InterPro" id="IPR047199">
    <property type="entry name" value="CorA-like"/>
</dbReference>
<dbReference type="PANTHER" id="PTHR47891:SF1">
    <property type="entry name" value="CORA-MAGNESIUM AND COBALT TRANSPORTER"/>
    <property type="match status" value="1"/>
</dbReference>
<dbReference type="SUPFAM" id="SSF143865">
    <property type="entry name" value="CorA soluble domain-like"/>
    <property type="match status" value="1"/>
</dbReference>
<evidence type="ECO:0000256" key="1">
    <source>
        <dbReference type="ARBA" id="ARBA00004141"/>
    </source>
</evidence>
<name>A0A0R2EQQ6_9LACO</name>
<dbReference type="Gene3D" id="3.30.460.20">
    <property type="entry name" value="CorA soluble domain-like"/>
    <property type="match status" value="1"/>
</dbReference>
<keyword evidence="4 6" id="KW-1133">Transmembrane helix</keyword>
<comment type="similarity">
    <text evidence="2">Belongs to the CorA metal ion transporter (MIT) (TC 1.A.35) family.</text>
</comment>
<keyword evidence="5 6" id="KW-0472">Membrane</keyword>
<protein>
    <submittedName>
        <fullName evidence="7">Metal ion transporter, mit family</fullName>
    </submittedName>
</protein>
<comment type="subcellular location">
    <subcellularLocation>
        <location evidence="1">Membrane</location>
        <topology evidence="1">Multi-pass membrane protein</topology>
    </subcellularLocation>
</comment>